<evidence type="ECO:0000259" key="10">
    <source>
        <dbReference type="Pfam" id="PF02775"/>
    </source>
</evidence>
<keyword evidence="4" id="KW-0479">Metal-binding</keyword>
<dbReference type="GO" id="GO:0046872">
    <property type="term" value="F:metal ion binding"/>
    <property type="evidence" value="ECO:0007669"/>
    <property type="project" value="UniProtKB-KW"/>
</dbReference>
<proteinExistence type="predicted"/>
<keyword evidence="5" id="KW-0460">Magnesium</keyword>
<sequence length="283" mass="31210">MVRLEDYGDFETSWCPGCGNFGIRQAIMQALVAQNLAPHEVMMVSGIGQAAKMPHYLNINFHNGLHGRALPVAQGAHLANPGMKLLVCSGDGCNYGEGGNHFLAAARRNMDITLLAHDNQIYGLTKGQASPTTMFGQKTKTQPQGVPSHPFNPIAVAISMGIGFVARAFSGMPDHLAALIQKGMEYRGFALIDILQPCVSFNKVNTHAWYKERCYELPETYDPYDRAQALRKAFEFEERIPLGVIYRHSGPPYDDISSQVPAQPLATHMPDHQGLVRVLQSYR</sequence>
<feature type="domain" description="Thiamine pyrophosphate enzyme TPP-binding" evidence="10">
    <location>
        <begin position="49"/>
        <end position="194"/>
    </location>
</feature>
<evidence type="ECO:0000313" key="12">
    <source>
        <dbReference type="EMBL" id="SKA72765.1"/>
    </source>
</evidence>
<dbReference type="STRING" id="1121442.SAMN02745702_01692"/>
<reference evidence="12 13" key="1">
    <citation type="submission" date="2017-02" db="EMBL/GenBank/DDBJ databases">
        <authorList>
            <person name="Peterson S.W."/>
        </authorList>
    </citation>
    <scope>NUCLEOTIDE SEQUENCE [LARGE SCALE GENOMIC DNA]</scope>
    <source>
        <strain evidence="12 13">DSM 18034</strain>
    </source>
</reference>
<dbReference type="InterPro" id="IPR029061">
    <property type="entry name" value="THDP-binding"/>
</dbReference>
<dbReference type="RefSeq" id="WP_078684983.1">
    <property type="nucleotide sequence ID" value="NZ_FUYA01000005.1"/>
</dbReference>
<dbReference type="InterPro" id="IPR011766">
    <property type="entry name" value="TPP_enzyme_TPP-bd"/>
</dbReference>
<dbReference type="SUPFAM" id="SSF52518">
    <property type="entry name" value="Thiamin diphosphate-binding fold (THDP-binding)"/>
    <property type="match status" value="1"/>
</dbReference>
<evidence type="ECO:0000256" key="7">
    <source>
        <dbReference type="ARBA" id="ARBA00023004"/>
    </source>
</evidence>
<comment type="cofactor">
    <cofactor evidence="3">
        <name>[4Fe-4S] cluster</name>
        <dbReference type="ChEBI" id="CHEBI:49883"/>
    </cofactor>
</comment>
<keyword evidence="13" id="KW-1185">Reference proteome</keyword>
<dbReference type="Proteomes" id="UP000189733">
    <property type="component" value="Unassembled WGS sequence"/>
</dbReference>
<dbReference type="NCBIfam" id="TIGR02177">
    <property type="entry name" value="PorB_KorB"/>
    <property type="match status" value="1"/>
</dbReference>
<comment type="cofactor">
    <cofactor evidence="2">
        <name>thiamine diphosphate</name>
        <dbReference type="ChEBI" id="CHEBI:58937"/>
    </cofactor>
</comment>
<dbReference type="Gene3D" id="3.40.50.970">
    <property type="match status" value="1"/>
</dbReference>
<dbReference type="PANTHER" id="PTHR48084:SF4">
    <property type="entry name" value="2-OXOGLUTARATE OXIDOREDUCTASE SUBUNIT KORB"/>
    <property type="match status" value="1"/>
</dbReference>
<dbReference type="OrthoDB" id="9775140at2"/>
<feature type="domain" description="Pyruvate ferredoxin oxidoreductase beta subunit C-terminal" evidence="11">
    <location>
        <begin position="198"/>
        <end position="257"/>
    </location>
</feature>
<dbReference type="GO" id="GO:0030976">
    <property type="term" value="F:thiamine pyrophosphate binding"/>
    <property type="evidence" value="ECO:0007669"/>
    <property type="project" value="InterPro"/>
</dbReference>
<dbReference type="CDD" id="cd03375">
    <property type="entry name" value="TPP_OGFOR"/>
    <property type="match status" value="1"/>
</dbReference>
<dbReference type="GO" id="GO:0044281">
    <property type="term" value="P:small molecule metabolic process"/>
    <property type="evidence" value="ECO:0007669"/>
    <property type="project" value="UniProtKB-ARBA"/>
</dbReference>
<dbReference type="PANTHER" id="PTHR48084">
    <property type="entry name" value="2-OXOGLUTARATE OXIDOREDUCTASE SUBUNIT KORB-RELATED"/>
    <property type="match status" value="1"/>
</dbReference>
<evidence type="ECO:0000256" key="5">
    <source>
        <dbReference type="ARBA" id="ARBA00022842"/>
    </source>
</evidence>
<dbReference type="Pfam" id="PF12367">
    <property type="entry name" value="PFO_beta_C"/>
    <property type="match status" value="1"/>
</dbReference>
<comment type="cofactor">
    <cofactor evidence="1">
        <name>Mg(2+)</name>
        <dbReference type="ChEBI" id="CHEBI:18420"/>
    </cofactor>
</comment>
<dbReference type="InterPro" id="IPR032686">
    <property type="entry name" value="PFO_beta_C"/>
</dbReference>
<protein>
    <submittedName>
        <fullName evidence="12">2-oxoglutarate ferredoxin oxidoreductase subunit beta</fullName>
    </submittedName>
</protein>
<evidence type="ECO:0000313" key="13">
    <source>
        <dbReference type="Proteomes" id="UP000189733"/>
    </source>
</evidence>
<dbReference type="InterPro" id="IPR051457">
    <property type="entry name" value="2-oxoacid:Fd_oxidoreductase"/>
</dbReference>
<dbReference type="GO" id="GO:0045333">
    <property type="term" value="P:cellular respiration"/>
    <property type="evidence" value="ECO:0007669"/>
    <property type="project" value="UniProtKB-ARBA"/>
</dbReference>
<keyword evidence="8" id="KW-0411">Iron-sulfur</keyword>
<gene>
    <name evidence="12" type="ORF">SAMN02745702_01692</name>
</gene>
<dbReference type="GO" id="GO:0051536">
    <property type="term" value="F:iron-sulfur cluster binding"/>
    <property type="evidence" value="ECO:0007669"/>
    <property type="project" value="UniProtKB-KW"/>
</dbReference>
<organism evidence="12 13">
    <name type="scientific">Desulfobaculum bizertense DSM 18034</name>
    <dbReference type="NCBI Taxonomy" id="1121442"/>
    <lineage>
        <taxon>Bacteria</taxon>
        <taxon>Pseudomonadati</taxon>
        <taxon>Thermodesulfobacteriota</taxon>
        <taxon>Desulfovibrionia</taxon>
        <taxon>Desulfovibrionales</taxon>
        <taxon>Desulfovibrionaceae</taxon>
        <taxon>Desulfobaculum</taxon>
    </lineage>
</organism>
<evidence type="ECO:0000259" key="11">
    <source>
        <dbReference type="Pfam" id="PF12367"/>
    </source>
</evidence>
<dbReference type="EMBL" id="FUYA01000005">
    <property type="protein sequence ID" value="SKA72765.1"/>
    <property type="molecule type" value="Genomic_DNA"/>
</dbReference>
<keyword evidence="6" id="KW-0560">Oxidoreductase</keyword>
<evidence type="ECO:0000256" key="9">
    <source>
        <dbReference type="ARBA" id="ARBA00023052"/>
    </source>
</evidence>
<dbReference type="AlphaFoldDB" id="A0A1T4W6Y1"/>
<evidence type="ECO:0000256" key="2">
    <source>
        <dbReference type="ARBA" id="ARBA00001964"/>
    </source>
</evidence>
<dbReference type="Pfam" id="PF02775">
    <property type="entry name" value="TPP_enzyme_C"/>
    <property type="match status" value="1"/>
</dbReference>
<evidence type="ECO:0000256" key="4">
    <source>
        <dbReference type="ARBA" id="ARBA00022723"/>
    </source>
</evidence>
<accession>A0A1T4W6Y1</accession>
<dbReference type="GO" id="GO:0016625">
    <property type="term" value="F:oxidoreductase activity, acting on the aldehyde or oxo group of donors, iron-sulfur protein as acceptor"/>
    <property type="evidence" value="ECO:0007669"/>
    <property type="project" value="UniProtKB-ARBA"/>
</dbReference>
<evidence type="ECO:0000256" key="6">
    <source>
        <dbReference type="ARBA" id="ARBA00023002"/>
    </source>
</evidence>
<evidence type="ECO:0000256" key="1">
    <source>
        <dbReference type="ARBA" id="ARBA00001946"/>
    </source>
</evidence>
<name>A0A1T4W6Y1_9BACT</name>
<dbReference type="InterPro" id="IPR011896">
    <property type="entry name" value="OFOB"/>
</dbReference>
<evidence type="ECO:0000256" key="8">
    <source>
        <dbReference type="ARBA" id="ARBA00023014"/>
    </source>
</evidence>
<evidence type="ECO:0000256" key="3">
    <source>
        <dbReference type="ARBA" id="ARBA00001966"/>
    </source>
</evidence>
<keyword evidence="7" id="KW-0408">Iron</keyword>
<keyword evidence="9" id="KW-0786">Thiamine pyrophosphate</keyword>